<name>A0A9Q1BEN6_HOLLE</name>
<comment type="caution">
    <text evidence="1">The sequence shown here is derived from an EMBL/GenBank/DDBJ whole genome shotgun (WGS) entry which is preliminary data.</text>
</comment>
<dbReference type="AlphaFoldDB" id="A0A9Q1BEN6"/>
<protein>
    <submittedName>
        <fullName evidence="1">Uncharacterized protein</fullName>
    </submittedName>
</protein>
<reference evidence="1" key="1">
    <citation type="submission" date="2021-10" db="EMBL/GenBank/DDBJ databases">
        <title>Tropical sea cucumber genome reveals ecological adaptation and Cuvierian tubules defense mechanism.</title>
        <authorList>
            <person name="Chen T."/>
        </authorList>
    </citation>
    <scope>NUCLEOTIDE SEQUENCE</scope>
    <source>
        <strain evidence="1">Nanhai2018</strain>
        <tissue evidence="1">Muscle</tissue>
    </source>
</reference>
<gene>
    <name evidence="1" type="ORF">HOLleu_39130</name>
</gene>
<keyword evidence="2" id="KW-1185">Reference proteome</keyword>
<dbReference type="Proteomes" id="UP001152320">
    <property type="component" value="Chromosome 21"/>
</dbReference>
<organism evidence="1 2">
    <name type="scientific">Holothuria leucospilota</name>
    <name type="common">Black long sea cucumber</name>
    <name type="synonym">Mertensiothuria leucospilota</name>
    <dbReference type="NCBI Taxonomy" id="206669"/>
    <lineage>
        <taxon>Eukaryota</taxon>
        <taxon>Metazoa</taxon>
        <taxon>Echinodermata</taxon>
        <taxon>Eleutherozoa</taxon>
        <taxon>Echinozoa</taxon>
        <taxon>Holothuroidea</taxon>
        <taxon>Aspidochirotacea</taxon>
        <taxon>Aspidochirotida</taxon>
        <taxon>Holothuriidae</taxon>
        <taxon>Holothuria</taxon>
    </lineage>
</organism>
<accession>A0A9Q1BEN6</accession>
<sequence length="116" mass="12691">MMSLYNAFTITPVWGIHIVFHAPHNGAPSTMIDPLVTTTHNMGADYSVSRLPVSSTLPDFTYGFSRLILMQNPNYKRIMTIVALGAASAGINEVTFSRLTDKRPAYGVLSQNSGEK</sequence>
<evidence type="ECO:0000313" key="2">
    <source>
        <dbReference type="Proteomes" id="UP001152320"/>
    </source>
</evidence>
<evidence type="ECO:0000313" key="1">
    <source>
        <dbReference type="EMBL" id="KAJ8021827.1"/>
    </source>
</evidence>
<dbReference type="EMBL" id="JAIZAY010000021">
    <property type="protein sequence ID" value="KAJ8021827.1"/>
    <property type="molecule type" value="Genomic_DNA"/>
</dbReference>
<proteinExistence type="predicted"/>